<feature type="transmembrane region" description="Helical" evidence="1">
    <location>
        <begin position="21"/>
        <end position="41"/>
    </location>
</feature>
<keyword evidence="4" id="KW-1185">Reference proteome</keyword>
<name>A0A1P8UF45_9GAMM</name>
<dbReference type="Pfam" id="PF01553">
    <property type="entry name" value="Acyltransferase"/>
    <property type="match status" value="1"/>
</dbReference>
<reference evidence="3 4" key="1">
    <citation type="submission" date="2017-01" db="EMBL/GenBank/DDBJ databases">
        <title>Draft sequence of Acidihalobacter ferrooxidans strain DSM 14175 (strain V8).</title>
        <authorList>
            <person name="Khaleque H.N."/>
            <person name="Ramsay J.P."/>
            <person name="Murphy R.J.T."/>
            <person name="Kaksonen A.H."/>
            <person name="Boxall N.J."/>
            <person name="Watkin E.L.J."/>
        </authorList>
    </citation>
    <scope>NUCLEOTIDE SEQUENCE [LARGE SCALE GENOMIC DNA]</scope>
    <source>
        <strain evidence="3 4">V8</strain>
    </source>
</reference>
<dbReference type="SUPFAM" id="SSF69593">
    <property type="entry name" value="Glycerol-3-phosphate (1)-acyltransferase"/>
    <property type="match status" value="2"/>
</dbReference>
<evidence type="ECO:0000313" key="3">
    <source>
        <dbReference type="EMBL" id="APZ42470.1"/>
    </source>
</evidence>
<dbReference type="KEGG" id="afy:BW247_04680"/>
<sequence length="419" mass="46775">MNHSTVRRQAPTDRREGRLGLSHAAGLVLGMLIIRGLQAVFRTEVHGAEHLRHAPGALVLSNHRRDSDGPLLGGVLMHPEGLRFKGVEPFFIAREDLFRPGFLGQYLQDYPRPLRLLRHLPLAGALSAIQLRPLRRIPEYSLGEVLTDVLEQLGDRPLAQTLRPAWVQRVAHALGRDAAVLRVSDALRAPRALRYQTHAFRRLTRATFRALLPYQRSVIAGQLQAFAHLVEDGATILLEPEGRISPDGRFHRPRQALHYLLNASTRTPHILPVAITYDFMRPGRTRVLVRFGPPLHGLSGQSRRATDATVARAVLGLWTVCASQLTGYYLLHHDAPTTRDALSAALAHWFTEIAQRCARLGVPLDPLLADPKGRQRRARECAAWSLRARPDRTRLEYLDRELNAIASAHPGLLDGDTAQ</sequence>
<keyword evidence="1" id="KW-0812">Transmembrane</keyword>
<dbReference type="GO" id="GO:0016746">
    <property type="term" value="F:acyltransferase activity"/>
    <property type="evidence" value="ECO:0007669"/>
    <property type="project" value="InterPro"/>
</dbReference>
<dbReference type="AlphaFoldDB" id="A0A1P8UF45"/>
<proteinExistence type="predicted"/>
<dbReference type="InterPro" id="IPR002123">
    <property type="entry name" value="Plipid/glycerol_acylTrfase"/>
</dbReference>
<dbReference type="RefSeq" id="WP_076836097.1">
    <property type="nucleotide sequence ID" value="NZ_CP019434.1"/>
</dbReference>
<evidence type="ECO:0000256" key="1">
    <source>
        <dbReference type="SAM" id="Phobius"/>
    </source>
</evidence>
<dbReference type="Proteomes" id="UP000243807">
    <property type="component" value="Chromosome"/>
</dbReference>
<feature type="domain" description="Phospholipid/glycerol acyltransferase" evidence="2">
    <location>
        <begin position="43"/>
        <end position="107"/>
    </location>
</feature>
<keyword evidence="1" id="KW-0472">Membrane</keyword>
<organism evidence="3 4">
    <name type="scientific">Acidihalobacter ferrooxydans</name>
    <dbReference type="NCBI Taxonomy" id="1765967"/>
    <lineage>
        <taxon>Bacteria</taxon>
        <taxon>Pseudomonadati</taxon>
        <taxon>Pseudomonadota</taxon>
        <taxon>Gammaproteobacteria</taxon>
        <taxon>Chromatiales</taxon>
        <taxon>Ectothiorhodospiraceae</taxon>
        <taxon>Acidihalobacter</taxon>
    </lineage>
</organism>
<keyword evidence="1" id="KW-1133">Transmembrane helix</keyword>
<gene>
    <name evidence="3" type="ORF">BW247_04680</name>
</gene>
<evidence type="ECO:0000259" key="2">
    <source>
        <dbReference type="Pfam" id="PF01553"/>
    </source>
</evidence>
<dbReference type="OrthoDB" id="9803968at2"/>
<accession>A0A1P8UF45</accession>
<dbReference type="STRING" id="1765967.BW247_04680"/>
<protein>
    <recommendedName>
        <fullName evidence="2">Phospholipid/glycerol acyltransferase domain-containing protein</fullName>
    </recommendedName>
</protein>
<dbReference type="EMBL" id="CP019434">
    <property type="protein sequence ID" value="APZ42470.1"/>
    <property type="molecule type" value="Genomic_DNA"/>
</dbReference>
<evidence type="ECO:0000313" key="4">
    <source>
        <dbReference type="Proteomes" id="UP000243807"/>
    </source>
</evidence>